<keyword evidence="4" id="KW-0762">Sugar transport</keyword>
<evidence type="ECO:0000259" key="3">
    <source>
        <dbReference type="PROSITE" id="PS50893"/>
    </source>
</evidence>
<evidence type="ECO:0000313" key="5">
    <source>
        <dbReference type="Proteomes" id="UP001267290"/>
    </source>
</evidence>
<dbReference type="PANTHER" id="PTHR43790">
    <property type="entry name" value="CARBOHYDRATE TRANSPORT ATP-BINDING PROTEIN MG119-RELATED"/>
    <property type="match status" value="1"/>
</dbReference>
<dbReference type="Gene3D" id="3.40.50.300">
    <property type="entry name" value="P-loop containing nucleotide triphosphate hydrolases"/>
    <property type="match status" value="2"/>
</dbReference>
<evidence type="ECO:0000313" key="4">
    <source>
        <dbReference type="EMBL" id="MDR6552073.1"/>
    </source>
</evidence>
<dbReference type="InterPro" id="IPR003593">
    <property type="entry name" value="AAA+_ATPase"/>
</dbReference>
<accession>A0ABU1NX56</accession>
<dbReference type="RefSeq" id="WP_310499631.1">
    <property type="nucleotide sequence ID" value="NZ_JAVDSB010000005.1"/>
</dbReference>
<dbReference type="EMBL" id="JAVDSB010000005">
    <property type="protein sequence ID" value="MDR6552073.1"/>
    <property type="molecule type" value="Genomic_DNA"/>
</dbReference>
<dbReference type="PROSITE" id="PS00211">
    <property type="entry name" value="ABC_TRANSPORTER_1"/>
    <property type="match status" value="1"/>
</dbReference>
<dbReference type="CDD" id="cd03216">
    <property type="entry name" value="ABC_Carb_Monos_I"/>
    <property type="match status" value="1"/>
</dbReference>
<dbReference type="SMART" id="SM00382">
    <property type="entry name" value="AAA"/>
    <property type="match status" value="2"/>
</dbReference>
<dbReference type="PROSITE" id="PS50893">
    <property type="entry name" value="ABC_TRANSPORTER_2"/>
    <property type="match status" value="2"/>
</dbReference>
<keyword evidence="4" id="KW-0413">Isomerase</keyword>
<dbReference type="InterPro" id="IPR003439">
    <property type="entry name" value="ABC_transporter-like_ATP-bd"/>
</dbReference>
<name>A0ABU1NX56_9BACL</name>
<dbReference type="PANTHER" id="PTHR43790:SF4">
    <property type="entry name" value="GUANOSINE IMPORT ATP-BINDING PROTEIN NUPO"/>
    <property type="match status" value="1"/>
</dbReference>
<dbReference type="CDD" id="cd03215">
    <property type="entry name" value="ABC_Carb_Monos_II"/>
    <property type="match status" value="1"/>
</dbReference>
<keyword evidence="5" id="KW-1185">Reference proteome</keyword>
<sequence length="499" mass="54700">MLLQMRHITKTYGTLTANSGVDFSLRQGEIHALVGENGAGKTTLMRILYGMEQPTAGQILLNGKEVVFTNPTDAISHRIGMVHQHFMLFPSFTVAENIVIGNEPRAGVAFDRKKAIAQVEELCAKYRLPIDPRMKVADCPLGLQQRVEILKVLYQGADIIILDEPTGVLTPLEAKELLVIMRSLANQGKSFIIITHKLHEVMEVADRVTVLRDGKVTGSVDAGATNVEELSKLMVGRDLKQLQKRTLQTGQTILQVNNISIHGDKGKPVLNNVNLQVNAGEIVGIAGISGNGQSELIQAISGLQPIDQGDIQLLGTPIRGRSVREIREIGLSHVPEDRYQWGAAKEGTVLDNGTMGHHKTTSRSGLLHGQELRKLVNRFIQQFQIKTGSQDTQVKFLSGGNLQKLIVAREIAQKQPFLIAAEPTRGVDIGAMELIHEELLRKRDEQGAILLVSSELTEILKLSDRIVVMYEGRIVGELSAEEATEEQISLWMAGGNSDA</sequence>
<dbReference type="InterPro" id="IPR017871">
    <property type="entry name" value="ABC_transporter-like_CS"/>
</dbReference>
<keyword evidence="2 4" id="KW-0067">ATP-binding</keyword>
<protein>
    <submittedName>
        <fullName evidence="4">Simple sugar transport system ATP-binding protein</fullName>
    </submittedName>
</protein>
<comment type="caution">
    <text evidence="4">The sequence shown here is derived from an EMBL/GenBank/DDBJ whole genome shotgun (WGS) entry which is preliminary data.</text>
</comment>
<dbReference type="InterPro" id="IPR050107">
    <property type="entry name" value="ABC_carbohydrate_import_ATPase"/>
</dbReference>
<dbReference type="GO" id="GO:0005524">
    <property type="term" value="F:ATP binding"/>
    <property type="evidence" value="ECO:0007669"/>
    <property type="project" value="UniProtKB-KW"/>
</dbReference>
<reference evidence="4 5" key="1">
    <citation type="submission" date="2023-07" db="EMBL/GenBank/DDBJ databases">
        <title>Sorghum-associated microbial communities from plants grown in Nebraska, USA.</title>
        <authorList>
            <person name="Schachtman D."/>
        </authorList>
    </citation>
    <scope>NUCLEOTIDE SEQUENCE [LARGE SCALE GENOMIC DNA]</scope>
    <source>
        <strain evidence="4 5">CC258</strain>
    </source>
</reference>
<dbReference type="Proteomes" id="UP001267290">
    <property type="component" value="Unassembled WGS sequence"/>
</dbReference>
<gene>
    <name evidence="4" type="ORF">J2736_003275</name>
</gene>
<dbReference type="InterPro" id="IPR027417">
    <property type="entry name" value="P-loop_NTPase"/>
</dbReference>
<evidence type="ECO:0000256" key="1">
    <source>
        <dbReference type="ARBA" id="ARBA00022741"/>
    </source>
</evidence>
<keyword evidence="1" id="KW-0547">Nucleotide-binding</keyword>
<dbReference type="GO" id="GO:0016853">
    <property type="term" value="F:isomerase activity"/>
    <property type="evidence" value="ECO:0007669"/>
    <property type="project" value="UniProtKB-KW"/>
</dbReference>
<evidence type="ECO:0000256" key="2">
    <source>
        <dbReference type="ARBA" id="ARBA00022840"/>
    </source>
</evidence>
<organism evidence="4 5">
    <name type="scientific">Paenibacillus qinlingensis</name>
    <dbReference type="NCBI Taxonomy" id="1837343"/>
    <lineage>
        <taxon>Bacteria</taxon>
        <taxon>Bacillati</taxon>
        <taxon>Bacillota</taxon>
        <taxon>Bacilli</taxon>
        <taxon>Bacillales</taxon>
        <taxon>Paenibacillaceae</taxon>
        <taxon>Paenibacillus</taxon>
    </lineage>
</organism>
<dbReference type="Pfam" id="PF00005">
    <property type="entry name" value="ABC_tran"/>
    <property type="match status" value="2"/>
</dbReference>
<keyword evidence="4" id="KW-0813">Transport</keyword>
<dbReference type="SUPFAM" id="SSF52540">
    <property type="entry name" value="P-loop containing nucleoside triphosphate hydrolases"/>
    <property type="match status" value="2"/>
</dbReference>
<proteinExistence type="predicted"/>
<feature type="domain" description="ABC transporter" evidence="3">
    <location>
        <begin position="254"/>
        <end position="496"/>
    </location>
</feature>
<feature type="domain" description="ABC transporter" evidence="3">
    <location>
        <begin position="3"/>
        <end position="238"/>
    </location>
</feature>